<dbReference type="OrthoDB" id="47339at2"/>
<dbReference type="eggNOG" id="ENOG502ZVFE">
    <property type="taxonomic scope" value="Bacteria"/>
</dbReference>
<organism evidence="1 2">
    <name type="scientific">Fervidobacterium nodosum (strain ATCC 35602 / DSM 5306 / Rt17-B1)</name>
    <dbReference type="NCBI Taxonomy" id="381764"/>
    <lineage>
        <taxon>Bacteria</taxon>
        <taxon>Thermotogati</taxon>
        <taxon>Thermotogota</taxon>
        <taxon>Thermotogae</taxon>
        <taxon>Thermotogales</taxon>
        <taxon>Fervidobacteriaceae</taxon>
        <taxon>Fervidobacterium</taxon>
    </lineage>
</organism>
<dbReference type="RefSeq" id="WP_011993216.1">
    <property type="nucleotide sequence ID" value="NC_009718.1"/>
</dbReference>
<evidence type="ECO:0000313" key="1">
    <source>
        <dbReference type="EMBL" id="ABS59893.1"/>
    </source>
</evidence>
<dbReference type="Proteomes" id="UP000002415">
    <property type="component" value="Chromosome"/>
</dbReference>
<dbReference type="HOGENOM" id="CLU_181401_5_0_0"/>
<protein>
    <recommendedName>
        <fullName evidence="3">DUF2922 domain-containing protein</fullName>
    </recommendedName>
</protein>
<dbReference type="KEGG" id="fno:Fnod_0020"/>
<reference evidence="1 2" key="2">
    <citation type="journal article" date="2009" name="Proc. Natl. Acad. Sci. U.S.A.">
        <title>On the chimeric nature, thermophilic origin, and phylogenetic placement of the Thermotogales.</title>
        <authorList>
            <person name="Zhaxybayeva O."/>
            <person name="Swithers K.S."/>
            <person name="Lapierre P."/>
            <person name="Fournier G.P."/>
            <person name="Bickhart D.M."/>
            <person name="DeBoy R.T."/>
            <person name="Nelson K.E."/>
            <person name="Nesbo C.L."/>
            <person name="Doolittle W.F."/>
            <person name="Gogarten J.P."/>
            <person name="Noll K.M."/>
        </authorList>
    </citation>
    <scope>NUCLEOTIDE SEQUENCE [LARGE SCALE GENOMIC DNA]</scope>
    <source>
        <strain evidence="2">ATCC 35602 / DSM 5306 / Rt17-B1</strain>
    </source>
</reference>
<dbReference type="AlphaFoldDB" id="A7HJ10"/>
<gene>
    <name evidence="1" type="ordered locus">Fnod_0020</name>
</gene>
<evidence type="ECO:0008006" key="3">
    <source>
        <dbReference type="Google" id="ProtNLM"/>
    </source>
</evidence>
<proteinExistence type="predicted"/>
<keyword evidence="2" id="KW-1185">Reference proteome</keyword>
<sequence length="72" mass="8447">MKRLTLVYRKLENGQMKTYRINIPEPVDNINVQELQQDMEYLKAINVVPDGFEPDEARVTETNIEVLINLIE</sequence>
<evidence type="ECO:0000313" key="2">
    <source>
        <dbReference type="Proteomes" id="UP000002415"/>
    </source>
</evidence>
<dbReference type="EMBL" id="CP000771">
    <property type="protein sequence ID" value="ABS59893.1"/>
    <property type="molecule type" value="Genomic_DNA"/>
</dbReference>
<accession>A7HJ10</accession>
<dbReference type="STRING" id="381764.Fnod_0020"/>
<name>A7HJ10_FERNB</name>
<reference evidence="1 2" key="1">
    <citation type="submission" date="2007-07" db="EMBL/GenBank/DDBJ databases">
        <title>Complete sequence of Fervidobacterium nodosum Rt17-B1.</title>
        <authorList>
            <consortium name="US DOE Joint Genome Institute"/>
            <person name="Copeland A."/>
            <person name="Lucas S."/>
            <person name="Lapidus A."/>
            <person name="Barry K."/>
            <person name="Glavina del Rio T."/>
            <person name="Dalin E."/>
            <person name="Tice H."/>
            <person name="Pitluck S."/>
            <person name="Saunders E."/>
            <person name="Brettin T."/>
            <person name="Bruce D."/>
            <person name="Detter J.C."/>
            <person name="Han C."/>
            <person name="Schmutz J."/>
            <person name="Larimer F."/>
            <person name="Land M."/>
            <person name="Hauser L."/>
            <person name="Kyrpides N."/>
            <person name="Mikhailova N."/>
            <person name="Nelson K."/>
            <person name="Gogarten J.P."/>
            <person name="Noll K."/>
            <person name="Richardson P."/>
        </authorList>
    </citation>
    <scope>NUCLEOTIDE SEQUENCE [LARGE SCALE GENOMIC DNA]</scope>
    <source>
        <strain evidence="2">ATCC 35602 / DSM 5306 / Rt17-B1</strain>
    </source>
</reference>
<dbReference type="InterPro" id="IPR021321">
    <property type="entry name" value="DUF2922"/>
</dbReference>
<dbReference type="Pfam" id="PF11148">
    <property type="entry name" value="DUF2922"/>
    <property type="match status" value="1"/>
</dbReference>